<dbReference type="EMBL" id="VWSH01000004">
    <property type="protein sequence ID" value="KAA5532487.1"/>
    <property type="molecule type" value="Genomic_DNA"/>
</dbReference>
<keyword evidence="3" id="KW-1185">Reference proteome</keyword>
<evidence type="ECO:0000313" key="2">
    <source>
        <dbReference type="EMBL" id="KAA5532487.1"/>
    </source>
</evidence>
<dbReference type="AlphaFoldDB" id="A0A5M6CBI2"/>
<dbReference type="RefSeq" id="WP_150033990.1">
    <property type="nucleotide sequence ID" value="NZ_VWSH01000004.1"/>
</dbReference>
<sequence length="152" mass="17252">MKIITHYVNVKTIRTFFCLFLISALSSSQATAQSGSFTYNFVKGWLIGEGYTISQDTYCNLAEGESCYLNLTFYQNSTCTVVAFSDDDNVTDVDLYAYSSDGTIYQKDTDRSSLARITFTPYSDRYLHLVFKNYASSSPRYKSTVYLLVGYK</sequence>
<feature type="chain" id="PRO_5024439173" description="CUB domain-containing protein" evidence="1">
    <location>
        <begin position="33"/>
        <end position="152"/>
    </location>
</feature>
<proteinExistence type="predicted"/>
<protein>
    <recommendedName>
        <fullName evidence="4">CUB domain-containing protein</fullName>
    </recommendedName>
</protein>
<dbReference type="Proteomes" id="UP000323632">
    <property type="component" value="Unassembled WGS sequence"/>
</dbReference>
<gene>
    <name evidence="2" type="ORF">F0919_17025</name>
</gene>
<feature type="signal peptide" evidence="1">
    <location>
        <begin position="1"/>
        <end position="32"/>
    </location>
</feature>
<evidence type="ECO:0000256" key="1">
    <source>
        <dbReference type="SAM" id="SignalP"/>
    </source>
</evidence>
<evidence type="ECO:0000313" key="3">
    <source>
        <dbReference type="Proteomes" id="UP000323632"/>
    </source>
</evidence>
<name>A0A5M6CBI2_9BACT</name>
<evidence type="ECO:0008006" key="4">
    <source>
        <dbReference type="Google" id="ProtNLM"/>
    </source>
</evidence>
<keyword evidence="1" id="KW-0732">Signal</keyword>
<accession>A0A5M6CBI2</accession>
<reference evidence="2 3" key="1">
    <citation type="submission" date="2019-09" db="EMBL/GenBank/DDBJ databases">
        <title>Genome sequence and assembly of Taibaiella sp.</title>
        <authorList>
            <person name="Chhetri G."/>
        </authorList>
    </citation>
    <scope>NUCLEOTIDE SEQUENCE [LARGE SCALE GENOMIC DNA]</scope>
    <source>
        <strain evidence="2 3">KVB11</strain>
    </source>
</reference>
<comment type="caution">
    <text evidence="2">The sequence shown here is derived from an EMBL/GenBank/DDBJ whole genome shotgun (WGS) entry which is preliminary data.</text>
</comment>
<organism evidence="2 3">
    <name type="scientific">Taibaiella lutea</name>
    <dbReference type="NCBI Taxonomy" id="2608001"/>
    <lineage>
        <taxon>Bacteria</taxon>
        <taxon>Pseudomonadati</taxon>
        <taxon>Bacteroidota</taxon>
        <taxon>Chitinophagia</taxon>
        <taxon>Chitinophagales</taxon>
        <taxon>Chitinophagaceae</taxon>
        <taxon>Taibaiella</taxon>
    </lineage>
</organism>